<keyword evidence="6 9" id="KW-0472">Membrane</keyword>
<dbReference type="InterPro" id="IPR037185">
    <property type="entry name" value="EmrE-like"/>
</dbReference>
<dbReference type="Pfam" id="PF00893">
    <property type="entry name" value="Multi_Drug_Res"/>
    <property type="match status" value="1"/>
</dbReference>
<sequence length="108" mass="11142">MNAWLMLAAAIAAEIAATSSLKLAAGFTRPLPSLVVVAGYVLAFWLLSQVVQRLDLGVVYAIWCGVGMAVVAAVGVFFYGEGMPPLKLAGIVAIIIGTVLLSLASKGH</sequence>
<keyword evidence="11" id="KW-1185">Reference proteome</keyword>
<evidence type="ECO:0000256" key="7">
    <source>
        <dbReference type="ARBA" id="ARBA00038032"/>
    </source>
</evidence>
<protein>
    <submittedName>
        <fullName evidence="10">Multidrug efflux SMR transporter</fullName>
    </submittedName>
</protein>
<dbReference type="Proteomes" id="UP001219956">
    <property type="component" value="Unassembled WGS sequence"/>
</dbReference>
<keyword evidence="2" id="KW-0813">Transport</keyword>
<proteinExistence type="inferred from homology"/>
<dbReference type="EMBL" id="JAQQLF010000008">
    <property type="protein sequence ID" value="MDC7717031.1"/>
    <property type="molecule type" value="Genomic_DNA"/>
</dbReference>
<evidence type="ECO:0000313" key="11">
    <source>
        <dbReference type="Proteomes" id="UP001219956"/>
    </source>
</evidence>
<evidence type="ECO:0000256" key="4">
    <source>
        <dbReference type="ARBA" id="ARBA00022692"/>
    </source>
</evidence>
<name>A0ABT5IWU7_9NEIS</name>
<evidence type="ECO:0000256" key="5">
    <source>
        <dbReference type="ARBA" id="ARBA00022989"/>
    </source>
</evidence>
<reference evidence="10 11" key="1">
    <citation type="submission" date="2023-01" db="EMBL/GenBank/DDBJ databases">
        <title>Novel species of the genus Vogesella isolated from rivers.</title>
        <authorList>
            <person name="Lu H."/>
        </authorList>
    </citation>
    <scope>NUCLEOTIDE SEQUENCE [LARGE SCALE GENOMIC DNA]</scope>
    <source>
        <strain evidence="10 11">DC21W</strain>
    </source>
</reference>
<dbReference type="SUPFAM" id="SSF103481">
    <property type="entry name" value="Multidrug resistance efflux transporter EmrE"/>
    <property type="match status" value="1"/>
</dbReference>
<evidence type="ECO:0000256" key="1">
    <source>
        <dbReference type="ARBA" id="ARBA00004651"/>
    </source>
</evidence>
<comment type="caution">
    <text evidence="10">The sequence shown here is derived from an EMBL/GenBank/DDBJ whole genome shotgun (WGS) entry which is preliminary data.</text>
</comment>
<accession>A0ABT5IWU7</accession>
<dbReference type="Gene3D" id="1.10.3730.20">
    <property type="match status" value="1"/>
</dbReference>
<comment type="subcellular location">
    <subcellularLocation>
        <location evidence="1 8">Cell membrane</location>
        <topology evidence="1 8">Multi-pass membrane protein</topology>
    </subcellularLocation>
</comment>
<organism evidence="10 11">
    <name type="scientific">Vogesella aquatica</name>
    <dbReference type="NCBI Taxonomy" id="2984206"/>
    <lineage>
        <taxon>Bacteria</taxon>
        <taxon>Pseudomonadati</taxon>
        <taxon>Pseudomonadota</taxon>
        <taxon>Betaproteobacteria</taxon>
        <taxon>Neisseriales</taxon>
        <taxon>Chromobacteriaceae</taxon>
        <taxon>Vogesella</taxon>
    </lineage>
</organism>
<keyword evidence="3" id="KW-1003">Cell membrane</keyword>
<evidence type="ECO:0000256" key="3">
    <source>
        <dbReference type="ARBA" id="ARBA00022475"/>
    </source>
</evidence>
<evidence type="ECO:0000256" key="8">
    <source>
        <dbReference type="RuleBase" id="RU003942"/>
    </source>
</evidence>
<feature type="transmembrane region" description="Helical" evidence="9">
    <location>
        <begin position="59"/>
        <end position="80"/>
    </location>
</feature>
<dbReference type="PANTHER" id="PTHR30561:SF1">
    <property type="entry name" value="MULTIDRUG TRANSPORTER EMRE"/>
    <property type="match status" value="1"/>
</dbReference>
<feature type="transmembrane region" description="Helical" evidence="9">
    <location>
        <begin position="86"/>
        <end position="104"/>
    </location>
</feature>
<dbReference type="InterPro" id="IPR045324">
    <property type="entry name" value="Small_multidrug_res"/>
</dbReference>
<evidence type="ECO:0000256" key="9">
    <source>
        <dbReference type="SAM" id="Phobius"/>
    </source>
</evidence>
<comment type="similarity">
    <text evidence="7 8">Belongs to the drug/metabolite transporter (DMT) superfamily. Small multidrug resistance (SMR) (TC 2.A.7.1) family.</text>
</comment>
<gene>
    <name evidence="10" type="ORF">PQU95_07355</name>
</gene>
<keyword evidence="4 8" id="KW-0812">Transmembrane</keyword>
<evidence type="ECO:0000256" key="2">
    <source>
        <dbReference type="ARBA" id="ARBA00022448"/>
    </source>
</evidence>
<evidence type="ECO:0000256" key="6">
    <source>
        <dbReference type="ARBA" id="ARBA00023136"/>
    </source>
</evidence>
<evidence type="ECO:0000313" key="10">
    <source>
        <dbReference type="EMBL" id="MDC7717031.1"/>
    </source>
</evidence>
<dbReference type="InterPro" id="IPR000390">
    <property type="entry name" value="Small_drug/metabolite_transptr"/>
</dbReference>
<dbReference type="PANTHER" id="PTHR30561">
    <property type="entry name" value="SMR FAMILY PROTON-DEPENDENT DRUG EFFLUX TRANSPORTER SUGE"/>
    <property type="match status" value="1"/>
</dbReference>
<keyword evidence="5 9" id="KW-1133">Transmembrane helix</keyword>
<feature type="transmembrane region" description="Helical" evidence="9">
    <location>
        <begin position="30"/>
        <end position="47"/>
    </location>
</feature>
<dbReference type="RefSeq" id="WP_272751384.1">
    <property type="nucleotide sequence ID" value="NZ_JAQQLF010000008.1"/>
</dbReference>